<proteinExistence type="predicted"/>
<feature type="domain" description="MULE transposase" evidence="4">
    <location>
        <begin position="8"/>
        <end position="99"/>
    </location>
</feature>
<organism evidence="5 6">
    <name type="scientific">Phytophthora fragariaefolia</name>
    <dbReference type="NCBI Taxonomy" id="1490495"/>
    <lineage>
        <taxon>Eukaryota</taxon>
        <taxon>Sar</taxon>
        <taxon>Stramenopiles</taxon>
        <taxon>Oomycota</taxon>
        <taxon>Peronosporomycetes</taxon>
        <taxon>Peronosporales</taxon>
        <taxon>Peronosporaceae</taxon>
        <taxon>Phytophthora</taxon>
    </lineage>
</organism>
<evidence type="ECO:0000256" key="3">
    <source>
        <dbReference type="ARBA" id="ARBA00023172"/>
    </source>
</evidence>
<keyword evidence="3" id="KW-0233">DNA recombination</keyword>
<protein>
    <submittedName>
        <fullName evidence="5">Unnamed protein product</fullName>
    </submittedName>
</protein>
<keyword evidence="6" id="KW-1185">Reference proteome</keyword>
<gene>
    <name evidence="5" type="ORF">Pfra01_000419800</name>
</gene>
<evidence type="ECO:0000259" key="4">
    <source>
        <dbReference type="Pfam" id="PF10551"/>
    </source>
</evidence>
<comment type="caution">
    <text evidence="5">The sequence shown here is derived from an EMBL/GenBank/DDBJ whole genome shotgun (WGS) entry which is preliminary data.</text>
</comment>
<evidence type="ECO:0000256" key="2">
    <source>
        <dbReference type="ARBA" id="ARBA00023125"/>
    </source>
</evidence>
<dbReference type="GO" id="GO:0004803">
    <property type="term" value="F:transposase activity"/>
    <property type="evidence" value="ECO:0007669"/>
    <property type="project" value="InterPro"/>
</dbReference>
<sequence>MMSRRMFGFDGAHLKAEMNSYGVFLVATCKDYNKQVTLFTLAPVLVENEGHWTWFGALVKKALGSLQAFTAVSDRMKGLIKAVELSFPQAGHRYCLVHNKRNITETRKLTSGKRNLINEMAGSDCENDFYLFFSELASTNKSAADKLAKIYKTFWVKYEFLAHNKLATYGEATSNVAEQ</sequence>
<dbReference type="GO" id="GO:0006313">
    <property type="term" value="P:DNA transposition"/>
    <property type="evidence" value="ECO:0007669"/>
    <property type="project" value="InterPro"/>
</dbReference>
<accession>A0A9W6U3X0</accession>
<dbReference type="PANTHER" id="PTHR31973">
    <property type="entry name" value="POLYPROTEIN, PUTATIVE-RELATED"/>
    <property type="match status" value="1"/>
</dbReference>
<evidence type="ECO:0000313" key="6">
    <source>
        <dbReference type="Proteomes" id="UP001165121"/>
    </source>
</evidence>
<evidence type="ECO:0000256" key="1">
    <source>
        <dbReference type="ARBA" id="ARBA00022578"/>
    </source>
</evidence>
<dbReference type="GO" id="GO:0003677">
    <property type="term" value="F:DNA binding"/>
    <property type="evidence" value="ECO:0007669"/>
    <property type="project" value="UniProtKB-KW"/>
</dbReference>
<name>A0A9W6U3X0_9STRA</name>
<keyword evidence="2" id="KW-0238">DNA-binding</keyword>
<keyword evidence="1" id="KW-0815">Transposition</keyword>
<dbReference type="AlphaFoldDB" id="A0A9W6U3X0"/>
<dbReference type="PROSITE" id="PS01007">
    <property type="entry name" value="TRANSPOSASE_MUTATOR"/>
    <property type="match status" value="1"/>
</dbReference>
<dbReference type="EMBL" id="BSXT01000335">
    <property type="protein sequence ID" value="GMF24662.1"/>
    <property type="molecule type" value="Genomic_DNA"/>
</dbReference>
<dbReference type="InterPro" id="IPR018289">
    <property type="entry name" value="MULE_transposase_dom"/>
</dbReference>
<reference evidence="5" key="1">
    <citation type="submission" date="2023-04" db="EMBL/GenBank/DDBJ databases">
        <title>Phytophthora fragariaefolia NBRC 109709.</title>
        <authorList>
            <person name="Ichikawa N."/>
            <person name="Sato H."/>
            <person name="Tonouchi N."/>
        </authorList>
    </citation>
    <scope>NUCLEOTIDE SEQUENCE</scope>
    <source>
        <strain evidence="5">NBRC 109709</strain>
    </source>
</reference>
<dbReference type="PANTHER" id="PTHR31973:SF187">
    <property type="entry name" value="MUTATOR TRANSPOSASE MUDRA PROTEIN"/>
    <property type="match status" value="1"/>
</dbReference>
<dbReference type="OrthoDB" id="104044at2759"/>
<evidence type="ECO:0000313" key="5">
    <source>
        <dbReference type="EMBL" id="GMF24662.1"/>
    </source>
</evidence>
<dbReference type="Proteomes" id="UP001165121">
    <property type="component" value="Unassembled WGS sequence"/>
</dbReference>
<dbReference type="Pfam" id="PF10551">
    <property type="entry name" value="MULE"/>
    <property type="match status" value="1"/>
</dbReference>
<dbReference type="InterPro" id="IPR001207">
    <property type="entry name" value="Transposase_mutator"/>
</dbReference>